<dbReference type="Pfam" id="PF13508">
    <property type="entry name" value="Acetyltransf_7"/>
    <property type="match status" value="1"/>
</dbReference>
<dbReference type="Gene3D" id="3.40.630.30">
    <property type="match status" value="1"/>
</dbReference>
<sequence length="254" mass="27885">MACTPGHPIAPSTRPPAYAIHPVSTPAQDAADLAETMMRAFYRDPHWASLWKPPATLDDIIRDCERRLPRNLVTGRAKRHQKAVETATGKAVGYARWILPGGAAAGEAGEEAWAAAAVPAVDEATRQHFEQLFESVTDDGSIRNLDGAMVEELSVAIEAAEERVRGRGDDFLTLDYLATHPDHQRRGVGSMLLQSGLAYADAQSLKVLVVAKTPGVRLYQDHGFRVVEVVEQQRPQYGWSEPYTSTILVRHPKT</sequence>
<dbReference type="CDD" id="cd04301">
    <property type="entry name" value="NAT_SF"/>
    <property type="match status" value="1"/>
</dbReference>
<keyword evidence="2" id="KW-0808">Transferase</keyword>
<accession>A0A1J9RNN1</accession>
<feature type="domain" description="N-acetyltransferase" evidence="1">
    <location>
        <begin position="119"/>
        <end position="244"/>
    </location>
</feature>
<reference evidence="2 3" key="1">
    <citation type="submission" date="2016-10" db="EMBL/GenBank/DDBJ databases">
        <title>Proteomics and genomics reveal pathogen-plant mechanisms compatible with a hemibiotrophic lifestyle of Diplodia corticola.</title>
        <authorList>
            <person name="Fernandes I."/>
            <person name="De Jonge R."/>
            <person name="Van De Peer Y."/>
            <person name="Devreese B."/>
            <person name="Alves A."/>
            <person name="Esteves A.C."/>
        </authorList>
    </citation>
    <scope>NUCLEOTIDE SEQUENCE [LARGE SCALE GENOMIC DNA]</scope>
    <source>
        <strain evidence="2 3">CBS 112549</strain>
    </source>
</reference>
<dbReference type="GeneID" id="31013484"/>
<keyword evidence="3" id="KW-1185">Reference proteome</keyword>
<dbReference type="GO" id="GO:0016747">
    <property type="term" value="F:acyltransferase activity, transferring groups other than amino-acyl groups"/>
    <property type="evidence" value="ECO:0007669"/>
    <property type="project" value="InterPro"/>
</dbReference>
<proteinExistence type="predicted"/>
<comment type="caution">
    <text evidence="2">The sequence shown here is derived from an EMBL/GenBank/DDBJ whole genome shotgun (WGS) entry which is preliminary data.</text>
</comment>
<dbReference type="AlphaFoldDB" id="A0A1J9RNN1"/>
<dbReference type="PANTHER" id="PTHR42791:SF2">
    <property type="entry name" value="N-ACETYLTRANSFERASE DOMAIN-CONTAINING PROTEIN"/>
    <property type="match status" value="1"/>
</dbReference>
<dbReference type="PANTHER" id="PTHR42791">
    <property type="entry name" value="GNAT FAMILY ACETYLTRANSFERASE"/>
    <property type="match status" value="1"/>
</dbReference>
<dbReference type="PROSITE" id="PS51186">
    <property type="entry name" value="GNAT"/>
    <property type="match status" value="1"/>
</dbReference>
<evidence type="ECO:0000313" key="2">
    <source>
        <dbReference type="EMBL" id="OJD34155.1"/>
    </source>
</evidence>
<dbReference type="RefSeq" id="XP_020130415.1">
    <property type="nucleotide sequence ID" value="XM_020273224.1"/>
</dbReference>
<organism evidence="2 3">
    <name type="scientific">Diplodia corticola</name>
    <dbReference type="NCBI Taxonomy" id="236234"/>
    <lineage>
        <taxon>Eukaryota</taxon>
        <taxon>Fungi</taxon>
        <taxon>Dikarya</taxon>
        <taxon>Ascomycota</taxon>
        <taxon>Pezizomycotina</taxon>
        <taxon>Dothideomycetes</taxon>
        <taxon>Dothideomycetes incertae sedis</taxon>
        <taxon>Botryosphaeriales</taxon>
        <taxon>Botryosphaeriaceae</taxon>
        <taxon>Diplodia</taxon>
    </lineage>
</organism>
<evidence type="ECO:0000259" key="1">
    <source>
        <dbReference type="PROSITE" id="PS51186"/>
    </source>
</evidence>
<dbReference type="InterPro" id="IPR000182">
    <property type="entry name" value="GNAT_dom"/>
</dbReference>
<dbReference type="STRING" id="236234.A0A1J9RNN1"/>
<dbReference type="SUPFAM" id="SSF55729">
    <property type="entry name" value="Acyl-CoA N-acyltransferases (Nat)"/>
    <property type="match status" value="1"/>
</dbReference>
<keyword evidence="2" id="KW-0012">Acyltransferase</keyword>
<dbReference type="InterPro" id="IPR016181">
    <property type="entry name" value="Acyl_CoA_acyltransferase"/>
</dbReference>
<gene>
    <name evidence="2" type="ORF">BKCO1_25000119</name>
</gene>
<dbReference type="EMBL" id="MNUE01000025">
    <property type="protein sequence ID" value="OJD34155.1"/>
    <property type="molecule type" value="Genomic_DNA"/>
</dbReference>
<protein>
    <submittedName>
        <fullName evidence="2">Acyl-n-acyltransferase</fullName>
    </submittedName>
</protein>
<dbReference type="Proteomes" id="UP000183809">
    <property type="component" value="Unassembled WGS sequence"/>
</dbReference>
<name>A0A1J9RNN1_9PEZI</name>
<evidence type="ECO:0000313" key="3">
    <source>
        <dbReference type="Proteomes" id="UP000183809"/>
    </source>
</evidence>
<dbReference type="OrthoDB" id="2115692at2759"/>
<dbReference type="InterPro" id="IPR052523">
    <property type="entry name" value="Trichothecene_AcTrans"/>
</dbReference>